<comment type="similarity">
    <text evidence="2">Belongs to the iron-containing alcohol dehydrogenase family.</text>
</comment>
<evidence type="ECO:0000313" key="11">
    <source>
        <dbReference type="EMBL" id="OKL45586.1"/>
    </source>
</evidence>
<protein>
    <recommendedName>
        <fullName evidence="7">Alcohol dehydrogenase 2</fullName>
    </recommendedName>
    <alternativeName>
        <fullName evidence="8">Alcohol dehydrogenase II</fullName>
    </alternativeName>
</protein>
<evidence type="ECO:0000259" key="10">
    <source>
        <dbReference type="Pfam" id="PF25137"/>
    </source>
</evidence>
<evidence type="ECO:0000256" key="6">
    <source>
        <dbReference type="ARBA" id="ARBA00049243"/>
    </source>
</evidence>
<keyword evidence="12" id="KW-1185">Reference proteome</keyword>
<evidence type="ECO:0000313" key="12">
    <source>
        <dbReference type="Proteomes" id="UP000185783"/>
    </source>
</evidence>
<dbReference type="GO" id="GO:0004022">
    <property type="term" value="F:alcohol dehydrogenase (NAD+) activity"/>
    <property type="evidence" value="ECO:0007669"/>
    <property type="project" value="UniProtKB-EC"/>
</dbReference>
<keyword evidence="4" id="KW-0520">NAD</keyword>
<feature type="domain" description="Fe-containing alcohol dehydrogenase-like C-terminal" evidence="10">
    <location>
        <begin position="187"/>
        <end position="382"/>
    </location>
</feature>
<dbReference type="RefSeq" id="WP_036488295.1">
    <property type="nucleotide sequence ID" value="NZ_LVVZ01000005.1"/>
</dbReference>
<feature type="domain" description="Alcohol dehydrogenase iron-type/glycerol dehydrogenase GldA" evidence="9">
    <location>
        <begin position="11"/>
        <end position="176"/>
    </location>
</feature>
<dbReference type="SUPFAM" id="SSF56796">
    <property type="entry name" value="Dehydroquinate synthase-like"/>
    <property type="match status" value="1"/>
</dbReference>
<proteinExistence type="inferred from homology"/>
<name>A0A1U7JLG3_9HYPH</name>
<evidence type="ECO:0000256" key="8">
    <source>
        <dbReference type="ARBA" id="ARBA00076680"/>
    </source>
</evidence>
<gene>
    <name evidence="11" type="ORF">A3843_02275</name>
</gene>
<evidence type="ECO:0000256" key="5">
    <source>
        <dbReference type="ARBA" id="ARBA00049164"/>
    </source>
</evidence>
<sequence>MGFQFETVPLIINESGAATRLAEVISSRFKCKRVALITDAGVVAAGLVKPVEAALRNAGLNPVVFDGVEPDPSEQIVLEAASFAKANGADCIIGLGGGSSMDTAKMVSVLCCSLQPLHALYGIGKVEGKRLQLIQVPTTAGTGSEVTPIAILTREDHSKMGIVSSQLYADVAVLDPELTLRLPPEVTAETGVDAMVHAIEAFTSKHKKNPISDALAREALRQLWFNIRSAYADGQDIAARSGMLLGAMLAGQAFANSPVAAVHALAYPIGGMFHVPHGLSNALVLPHVLRFNLPEAEALYAQLATVLLPSLSGTDGQKAKAFIQTMENLCFELGIPDRLEQVGIEAGDLPGLAKAAMQQTRLLGNNPRPVTYDDALAIYREAL</sequence>
<evidence type="ECO:0000256" key="7">
    <source>
        <dbReference type="ARBA" id="ARBA00074848"/>
    </source>
</evidence>
<dbReference type="InterPro" id="IPR018211">
    <property type="entry name" value="ADH_Fe_CS"/>
</dbReference>
<evidence type="ECO:0000256" key="1">
    <source>
        <dbReference type="ARBA" id="ARBA00001962"/>
    </source>
</evidence>
<dbReference type="PROSITE" id="PS00913">
    <property type="entry name" value="ADH_IRON_1"/>
    <property type="match status" value="1"/>
</dbReference>
<dbReference type="Proteomes" id="UP000185783">
    <property type="component" value="Unassembled WGS sequence"/>
</dbReference>
<dbReference type="FunFam" id="3.40.50.1970:FF:000003">
    <property type="entry name" value="Alcohol dehydrogenase, iron-containing"/>
    <property type="match status" value="1"/>
</dbReference>
<dbReference type="Gene3D" id="3.40.50.1970">
    <property type="match status" value="1"/>
</dbReference>
<dbReference type="EMBL" id="LVVZ01000005">
    <property type="protein sequence ID" value="OKL45586.1"/>
    <property type="molecule type" value="Genomic_DNA"/>
</dbReference>
<evidence type="ECO:0000259" key="9">
    <source>
        <dbReference type="Pfam" id="PF00465"/>
    </source>
</evidence>
<dbReference type="GO" id="GO:0046872">
    <property type="term" value="F:metal ion binding"/>
    <property type="evidence" value="ECO:0007669"/>
    <property type="project" value="InterPro"/>
</dbReference>
<comment type="catalytic activity">
    <reaction evidence="5">
        <text>a secondary alcohol + NAD(+) = a ketone + NADH + H(+)</text>
        <dbReference type="Rhea" id="RHEA:10740"/>
        <dbReference type="ChEBI" id="CHEBI:15378"/>
        <dbReference type="ChEBI" id="CHEBI:17087"/>
        <dbReference type="ChEBI" id="CHEBI:35681"/>
        <dbReference type="ChEBI" id="CHEBI:57540"/>
        <dbReference type="ChEBI" id="CHEBI:57945"/>
        <dbReference type="EC" id="1.1.1.1"/>
    </reaction>
</comment>
<organism evidence="11 12">
    <name type="scientific">Pseudovibrio exalbescens</name>
    <dbReference type="NCBI Taxonomy" id="197461"/>
    <lineage>
        <taxon>Bacteria</taxon>
        <taxon>Pseudomonadati</taxon>
        <taxon>Pseudomonadota</taxon>
        <taxon>Alphaproteobacteria</taxon>
        <taxon>Hyphomicrobiales</taxon>
        <taxon>Stappiaceae</taxon>
        <taxon>Pseudovibrio</taxon>
    </lineage>
</organism>
<reference evidence="11 12" key="1">
    <citation type="submission" date="2016-03" db="EMBL/GenBank/DDBJ databases">
        <title>Genome sequence of Nesiotobacter sp. nov., a moderately halophilic alphaproteobacterium isolated from the Yellow Sea, China.</title>
        <authorList>
            <person name="Zhang G."/>
            <person name="Zhang R."/>
        </authorList>
    </citation>
    <scope>NUCLEOTIDE SEQUENCE [LARGE SCALE GENOMIC DNA]</scope>
    <source>
        <strain evidence="11 12">WB1-6</strain>
    </source>
</reference>
<dbReference type="Gene3D" id="1.20.1090.10">
    <property type="entry name" value="Dehydroquinate synthase-like - alpha domain"/>
    <property type="match status" value="1"/>
</dbReference>
<comment type="caution">
    <text evidence="11">The sequence shown here is derived from an EMBL/GenBank/DDBJ whole genome shotgun (WGS) entry which is preliminary data.</text>
</comment>
<dbReference type="Pfam" id="PF25137">
    <property type="entry name" value="ADH_Fe_C"/>
    <property type="match status" value="1"/>
</dbReference>
<dbReference type="PANTHER" id="PTHR11496">
    <property type="entry name" value="ALCOHOL DEHYDROGENASE"/>
    <property type="match status" value="1"/>
</dbReference>
<evidence type="ECO:0000256" key="2">
    <source>
        <dbReference type="ARBA" id="ARBA00007358"/>
    </source>
</evidence>
<dbReference type="OrthoDB" id="9815791at2"/>
<evidence type="ECO:0000256" key="3">
    <source>
        <dbReference type="ARBA" id="ARBA00023002"/>
    </source>
</evidence>
<comment type="cofactor">
    <cofactor evidence="1">
        <name>Fe cation</name>
        <dbReference type="ChEBI" id="CHEBI:24875"/>
    </cofactor>
</comment>
<dbReference type="FunFam" id="1.20.1090.10:FF:000001">
    <property type="entry name" value="Aldehyde-alcohol dehydrogenase"/>
    <property type="match status" value="1"/>
</dbReference>
<dbReference type="InterPro" id="IPR056798">
    <property type="entry name" value="ADH_Fe_C"/>
</dbReference>
<evidence type="ECO:0000256" key="4">
    <source>
        <dbReference type="ARBA" id="ARBA00023027"/>
    </source>
</evidence>
<comment type="catalytic activity">
    <reaction evidence="6">
        <text>a primary alcohol + NAD(+) = an aldehyde + NADH + H(+)</text>
        <dbReference type="Rhea" id="RHEA:10736"/>
        <dbReference type="ChEBI" id="CHEBI:15378"/>
        <dbReference type="ChEBI" id="CHEBI:15734"/>
        <dbReference type="ChEBI" id="CHEBI:17478"/>
        <dbReference type="ChEBI" id="CHEBI:57540"/>
        <dbReference type="ChEBI" id="CHEBI:57945"/>
        <dbReference type="EC" id="1.1.1.1"/>
    </reaction>
</comment>
<keyword evidence="3" id="KW-0560">Oxidoreductase</keyword>
<dbReference type="CDD" id="cd08193">
    <property type="entry name" value="HVD"/>
    <property type="match status" value="1"/>
</dbReference>
<dbReference type="InterPro" id="IPR001670">
    <property type="entry name" value="ADH_Fe/GldA"/>
</dbReference>
<accession>A0A1U7JLG3</accession>
<dbReference type="AlphaFoldDB" id="A0A1U7JLG3"/>
<dbReference type="InterPro" id="IPR039697">
    <property type="entry name" value="Alcohol_dehydrogenase_Fe"/>
</dbReference>
<dbReference type="STRING" id="197461.A3843_02275"/>
<dbReference type="Pfam" id="PF00465">
    <property type="entry name" value="Fe-ADH"/>
    <property type="match status" value="1"/>
</dbReference>
<dbReference type="PANTHER" id="PTHR11496:SF102">
    <property type="entry name" value="ALCOHOL DEHYDROGENASE 4"/>
    <property type="match status" value="1"/>
</dbReference>